<protein>
    <submittedName>
        <fullName evidence="1">Uncharacterized protein</fullName>
    </submittedName>
</protein>
<dbReference type="Proteomes" id="UP000006334">
    <property type="component" value="Unassembled WGS sequence"/>
</dbReference>
<dbReference type="STRING" id="1127673.GLIP_2108"/>
<proteinExistence type="predicted"/>
<accession>K6XSS9</accession>
<evidence type="ECO:0000313" key="1">
    <source>
        <dbReference type="EMBL" id="GAC14736.1"/>
    </source>
</evidence>
<keyword evidence="2" id="KW-1185">Reference proteome</keyword>
<gene>
    <name evidence="1" type="ORF">GLIP_2108</name>
</gene>
<evidence type="ECO:0000313" key="2">
    <source>
        <dbReference type="Proteomes" id="UP000006334"/>
    </source>
</evidence>
<dbReference type="EMBL" id="BAEN01000041">
    <property type="protein sequence ID" value="GAC14736.1"/>
    <property type="molecule type" value="Genomic_DNA"/>
</dbReference>
<organism evidence="1 2">
    <name type="scientific">Aliiglaciecola lipolytica E3</name>
    <dbReference type="NCBI Taxonomy" id="1127673"/>
    <lineage>
        <taxon>Bacteria</taxon>
        <taxon>Pseudomonadati</taxon>
        <taxon>Pseudomonadota</taxon>
        <taxon>Gammaproteobacteria</taxon>
        <taxon>Alteromonadales</taxon>
        <taxon>Alteromonadaceae</taxon>
        <taxon>Aliiglaciecola</taxon>
    </lineage>
</organism>
<dbReference type="AlphaFoldDB" id="K6XSS9"/>
<sequence>MSQEIRTKLDHRELFDQAFDWLDHRSIERPSYRILSRVISAVVTAEEKRIKHLLN</sequence>
<reference evidence="1 2" key="1">
    <citation type="journal article" date="2017" name="Antonie Van Leeuwenhoek">
        <title>Rhizobium rhizosphaerae sp. nov., a novel species isolated from rice rhizosphere.</title>
        <authorList>
            <person name="Zhao J.J."/>
            <person name="Zhang J."/>
            <person name="Zhang R.J."/>
            <person name="Zhang C.W."/>
            <person name="Yin H.Q."/>
            <person name="Zhang X.X."/>
        </authorList>
    </citation>
    <scope>NUCLEOTIDE SEQUENCE [LARGE SCALE GENOMIC DNA]</scope>
    <source>
        <strain evidence="1 2">E3</strain>
    </source>
</reference>
<name>K6XSS9_9ALTE</name>
<comment type="caution">
    <text evidence="1">The sequence shown here is derived from an EMBL/GenBank/DDBJ whole genome shotgun (WGS) entry which is preliminary data.</text>
</comment>